<dbReference type="Pfam" id="PF01551">
    <property type="entry name" value="Peptidase_M23"/>
    <property type="match status" value="1"/>
</dbReference>
<sequence>MQLIFMRGAHSQIKTLSIKRTHLILLGLLLVSSVFALFASGFYIAARYGHEIPLANDLAQDRQVELQIQATQNTGPLDAMAIRLAEMRAQLARLDAISLRLLKTNGMDSKLPTPDQVGQGGLEQKDERSLTFSELRHEFKTINAMIERQSDVFSIIDTDMQTARVKFQSIPNEAPLDDPISVSKYGYRIDPFTGKKSIHEGIDFMAPVGTPILAAAAGVVVTAGWHTGYGNMIEIEHKNHTTTRYAHASKLLVKPGDIVRLGQKIGLVGTTGRSTGPHLHFEVRVNGEPTDPTPFLAKNGLPRPGPSTVAALNGLLSSESDEPPRD</sequence>
<dbReference type="CDD" id="cd12797">
    <property type="entry name" value="M23_peptidase"/>
    <property type="match status" value="1"/>
</dbReference>
<gene>
    <name evidence="10" type="ORF">GCM10007875_11670</name>
</gene>
<feature type="region of interest" description="Disordered" evidence="7">
    <location>
        <begin position="298"/>
        <end position="326"/>
    </location>
</feature>
<keyword evidence="8" id="KW-0472">Membrane</keyword>
<evidence type="ECO:0000256" key="4">
    <source>
        <dbReference type="ARBA" id="ARBA00022801"/>
    </source>
</evidence>
<evidence type="ECO:0000256" key="7">
    <source>
        <dbReference type="SAM" id="MobiDB-lite"/>
    </source>
</evidence>
<keyword evidence="2" id="KW-0645">Protease</keyword>
<keyword evidence="8" id="KW-0812">Transmembrane</keyword>
<dbReference type="RefSeq" id="WP_284280557.1">
    <property type="nucleotide sequence ID" value="NZ_BSOJ01000012.1"/>
</dbReference>
<evidence type="ECO:0000256" key="3">
    <source>
        <dbReference type="ARBA" id="ARBA00022723"/>
    </source>
</evidence>
<accession>A0ABQ5YND2</accession>
<feature type="transmembrane region" description="Helical" evidence="8">
    <location>
        <begin position="21"/>
        <end position="46"/>
    </location>
</feature>
<dbReference type="PANTHER" id="PTHR21666:SF288">
    <property type="entry name" value="CELL DIVISION PROTEIN YTFB"/>
    <property type="match status" value="1"/>
</dbReference>
<keyword evidence="3" id="KW-0479">Metal-binding</keyword>
<name>A0ABQ5YND2_9BURK</name>
<evidence type="ECO:0000313" key="11">
    <source>
        <dbReference type="Proteomes" id="UP001156664"/>
    </source>
</evidence>
<keyword evidence="11" id="KW-1185">Reference proteome</keyword>
<dbReference type="InterPro" id="IPR050570">
    <property type="entry name" value="Cell_wall_metabolism_enzyme"/>
</dbReference>
<dbReference type="EMBL" id="BSOJ01000012">
    <property type="protein sequence ID" value="GLR26079.1"/>
    <property type="molecule type" value="Genomic_DNA"/>
</dbReference>
<evidence type="ECO:0000256" key="1">
    <source>
        <dbReference type="ARBA" id="ARBA00001947"/>
    </source>
</evidence>
<keyword evidence="5" id="KW-0862">Zinc</keyword>
<comment type="cofactor">
    <cofactor evidence="1">
        <name>Zn(2+)</name>
        <dbReference type="ChEBI" id="CHEBI:29105"/>
    </cofactor>
</comment>
<evidence type="ECO:0000256" key="2">
    <source>
        <dbReference type="ARBA" id="ARBA00022670"/>
    </source>
</evidence>
<evidence type="ECO:0000256" key="6">
    <source>
        <dbReference type="ARBA" id="ARBA00023049"/>
    </source>
</evidence>
<evidence type="ECO:0000256" key="5">
    <source>
        <dbReference type="ARBA" id="ARBA00022833"/>
    </source>
</evidence>
<dbReference type="Proteomes" id="UP001156664">
    <property type="component" value="Unassembled WGS sequence"/>
</dbReference>
<keyword evidence="4" id="KW-0378">Hydrolase</keyword>
<evidence type="ECO:0000256" key="8">
    <source>
        <dbReference type="SAM" id="Phobius"/>
    </source>
</evidence>
<keyword evidence="6" id="KW-0482">Metalloprotease</keyword>
<proteinExistence type="predicted"/>
<dbReference type="InterPro" id="IPR011055">
    <property type="entry name" value="Dup_hybrid_motif"/>
</dbReference>
<organism evidence="10 11">
    <name type="scientific">Limnobacter litoralis</name>
    <dbReference type="NCBI Taxonomy" id="481366"/>
    <lineage>
        <taxon>Bacteria</taxon>
        <taxon>Pseudomonadati</taxon>
        <taxon>Pseudomonadota</taxon>
        <taxon>Betaproteobacteria</taxon>
        <taxon>Burkholderiales</taxon>
        <taxon>Burkholderiaceae</taxon>
        <taxon>Limnobacter</taxon>
    </lineage>
</organism>
<evidence type="ECO:0000259" key="9">
    <source>
        <dbReference type="Pfam" id="PF01551"/>
    </source>
</evidence>
<keyword evidence="8" id="KW-1133">Transmembrane helix</keyword>
<protein>
    <recommendedName>
        <fullName evidence="9">M23ase beta-sheet core domain-containing protein</fullName>
    </recommendedName>
</protein>
<feature type="domain" description="M23ase beta-sheet core" evidence="9">
    <location>
        <begin position="198"/>
        <end position="292"/>
    </location>
</feature>
<dbReference type="SUPFAM" id="SSF51261">
    <property type="entry name" value="Duplicated hybrid motif"/>
    <property type="match status" value="1"/>
</dbReference>
<dbReference type="PANTHER" id="PTHR21666">
    <property type="entry name" value="PEPTIDASE-RELATED"/>
    <property type="match status" value="1"/>
</dbReference>
<evidence type="ECO:0000313" key="10">
    <source>
        <dbReference type="EMBL" id="GLR26079.1"/>
    </source>
</evidence>
<reference evidence="11" key="1">
    <citation type="journal article" date="2019" name="Int. J. Syst. Evol. Microbiol.">
        <title>The Global Catalogue of Microorganisms (GCM) 10K type strain sequencing project: providing services to taxonomists for standard genome sequencing and annotation.</title>
        <authorList>
            <consortium name="The Broad Institute Genomics Platform"/>
            <consortium name="The Broad Institute Genome Sequencing Center for Infectious Disease"/>
            <person name="Wu L."/>
            <person name="Ma J."/>
        </authorList>
    </citation>
    <scope>NUCLEOTIDE SEQUENCE [LARGE SCALE GENOMIC DNA]</scope>
    <source>
        <strain evidence="11">NBRC 105857</strain>
    </source>
</reference>
<comment type="caution">
    <text evidence="10">The sequence shown here is derived from an EMBL/GenBank/DDBJ whole genome shotgun (WGS) entry which is preliminary data.</text>
</comment>
<dbReference type="Gene3D" id="2.70.70.10">
    <property type="entry name" value="Glucose Permease (Domain IIA)"/>
    <property type="match status" value="1"/>
</dbReference>
<dbReference type="InterPro" id="IPR016047">
    <property type="entry name" value="M23ase_b-sheet_dom"/>
</dbReference>